<dbReference type="Gene3D" id="3.90.1300.10">
    <property type="entry name" value="Amidase signature (AS) domain"/>
    <property type="match status" value="1"/>
</dbReference>
<sequence>MRTILLLAASLCSLAAPLAAQDTGRPVATIEIPKMELPEGLEPATTAAEGAAVGQAYRIARYDSGPDGLNAVIALAPDITAQIRSARSRHTALKGRTVLVKDNIETRELPTTAGSLALADNWTRRDAPLIANLRRAGGVMMGKTNLSEWANIRDGNSTSGWSAVGGLTRNPHAIDRNTCGSSSGSGAAVAAGFAWAAIGTETDGSITCPASVNGVVGFKPTVGMVSRTHVVPISHSQDTAGPMTRTVFDAALLLGAIAGSDPADPATAEADAHVADFTAGLADASLEGVRIGVLVNQIGNRQDVREVFETALADMERAGAELVEIEYEAPGEMFGAEFTVLLYELRTGMAAYLASIPGKNMPRDLAGLIAFNVENARSELRWFGQSLFEQALETTDEAAYGEARATSLRLAGEEAIDRLMREHKVDALVAPTRGPAWTSDLVNGDNFNGSIGAGSLAAIAGYPHLTVPMGAVERLPIGISFMGGAWQDASILAIGAAYERGRSATIPQPSFERWEPDLAPVD</sequence>
<reference evidence="4" key="1">
    <citation type="submission" date="2018-07" db="EMBL/GenBank/DDBJ databases">
        <title>Genome sequence of Erythrobacter strain YH-07, an antagonistic bacterium isolated from Yellow Sea.</title>
        <authorList>
            <person name="Tang T."/>
            <person name="Liu Q."/>
            <person name="Sun X."/>
        </authorList>
    </citation>
    <scope>NUCLEOTIDE SEQUENCE [LARGE SCALE GENOMIC DNA]</scope>
    <source>
        <strain evidence="4">YH-07</strain>
    </source>
</reference>
<organism evidence="3 4">
    <name type="scientific">Erythrobacter aureus</name>
    <dbReference type="NCBI Taxonomy" id="2182384"/>
    <lineage>
        <taxon>Bacteria</taxon>
        <taxon>Pseudomonadati</taxon>
        <taxon>Pseudomonadota</taxon>
        <taxon>Alphaproteobacteria</taxon>
        <taxon>Sphingomonadales</taxon>
        <taxon>Erythrobacteraceae</taxon>
        <taxon>Erythrobacter/Porphyrobacter group</taxon>
        <taxon>Erythrobacter</taxon>
    </lineage>
</organism>
<keyword evidence="3" id="KW-0378">Hydrolase</keyword>
<evidence type="ECO:0000313" key="4">
    <source>
        <dbReference type="Proteomes" id="UP000254508"/>
    </source>
</evidence>
<dbReference type="Pfam" id="PF01425">
    <property type="entry name" value="Amidase"/>
    <property type="match status" value="1"/>
</dbReference>
<protein>
    <submittedName>
        <fullName evidence="3">Amidase</fullName>
        <ecNumber evidence="3">3.5.1.4</ecNumber>
    </submittedName>
</protein>
<dbReference type="NCBIfam" id="NF006006">
    <property type="entry name" value="PRK08137.1"/>
    <property type="match status" value="1"/>
</dbReference>
<dbReference type="PANTHER" id="PTHR42678:SF34">
    <property type="entry name" value="OS04G0183300 PROTEIN"/>
    <property type="match status" value="1"/>
</dbReference>
<evidence type="ECO:0000259" key="2">
    <source>
        <dbReference type="Pfam" id="PF01425"/>
    </source>
</evidence>
<accession>A0A345YD99</accession>
<feature type="signal peptide" evidence="1">
    <location>
        <begin position="1"/>
        <end position="20"/>
    </location>
</feature>
<feature type="domain" description="Amidase" evidence="2">
    <location>
        <begin position="69"/>
        <end position="492"/>
    </location>
</feature>
<dbReference type="OrthoDB" id="8872210at2"/>
<evidence type="ECO:0000256" key="1">
    <source>
        <dbReference type="SAM" id="SignalP"/>
    </source>
</evidence>
<feature type="chain" id="PRO_5016674456" evidence="1">
    <location>
        <begin position="21"/>
        <end position="522"/>
    </location>
</feature>
<dbReference type="EMBL" id="CP031357">
    <property type="protein sequence ID" value="AXK41901.1"/>
    <property type="molecule type" value="Genomic_DNA"/>
</dbReference>
<dbReference type="AlphaFoldDB" id="A0A345YD99"/>
<dbReference type="GO" id="GO:0004040">
    <property type="term" value="F:amidase activity"/>
    <property type="evidence" value="ECO:0007669"/>
    <property type="project" value="UniProtKB-EC"/>
</dbReference>
<dbReference type="KEGG" id="err:DVR09_05705"/>
<dbReference type="Proteomes" id="UP000254508">
    <property type="component" value="Chromosome"/>
</dbReference>
<dbReference type="InterPro" id="IPR036928">
    <property type="entry name" value="AS_sf"/>
</dbReference>
<gene>
    <name evidence="3" type="ORF">DVR09_05705</name>
</gene>
<dbReference type="PANTHER" id="PTHR42678">
    <property type="entry name" value="AMIDASE"/>
    <property type="match status" value="1"/>
</dbReference>
<dbReference type="SUPFAM" id="SSF75304">
    <property type="entry name" value="Amidase signature (AS) enzymes"/>
    <property type="match status" value="1"/>
</dbReference>
<evidence type="ECO:0000313" key="3">
    <source>
        <dbReference type="EMBL" id="AXK41901.1"/>
    </source>
</evidence>
<keyword evidence="1" id="KW-0732">Signal</keyword>
<proteinExistence type="predicted"/>
<name>A0A345YD99_9SPHN</name>
<dbReference type="RefSeq" id="WP_115416087.1">
    <property type="nucleotide sequence ID" value="NZ_CP031357.1"/>
</dbReference>
<dbReference type="EC" id="3.5.1.4" evidence="3"/>
<dbReference type="InterPro" id="IPR023631">
    <property type="entry name" value="Amidase_dom"/>
</dbReference>
<keyword evidence="4" id="KW-1185">Reference proteome</keyword>